<reference evidence="1 2" key="1">
    <citation type="submission" date="2019-06" db="EMBL/GenBank/DDBJ databases">
        <title>Comparative genomics of Klebsiella bacteriophages in the elucidation of host range specificity.</title>
        <authorList>
            <person name="Ku H."/>
            <person name="Brown T."/>
            <person name="Kabwe M."/>
            <person name="Chan H.T."/>
            <person name="Petrovski S."/>
            <person name="Tucci J."/>
        </authorList>
    </citation>
    <scope>NUCLEOTIDE SEQUENCE [LARGE SCALE GENOMIC DNA]</scope>
</reference>
<evidence type="ECO:0000313" key="2">
    <source>
        <dbReference type="Proteomes" id="UP000323818"/>
    </source>
</evidence>
<sequence>MRNFVAKNDFNRAAIHKSALDYSRVNSRELMDSCYEELEDWAADWPSMEENWDVSEDMTKPPPPPEVASKCDNTSRSNFNNKGNNMQNLQDRWISVCDIESLGTPGDCKSTFIAMPSFAFVLMKDLSLDPYIVLGIPNVAQQLALGAKVSAGTIAFWMNEARAGSAPSLSIIEALNAKDGESTVLVCNPTHESPVSKHTFMDLICPFVEAKQVIEGIIDEQGIDTRSLRHYGNGPQFDMSIYETVAAQANVFSPSDPAIVPWKFWDISSARNPRDYFEALGGDWKALVRCAEIYAHDVIERYNLIPEGVYPSKHDPVFDALVEAYCIKTIESKLKI</sequence>
<dbReference type="EMBL" id="MN101228">
    <property type="protein sequence ID" value="QEG11250.1"/>
    <property type="molecule type" value="Genomic_DNA"/>
</dbReference>
<keyword evidence="2" id="KW-1185">Reference proteome</keyword>
<accession>A0A5B9NGP0</accession>
<proteinExistence type="predicted"/>
<name>A0A5B9NGP0_9CAUD</name>
<dbReference type="Proteomes" id="UP000323818">
    <property type="component" value="Segment"/>
</dbReference>
<evidence type="ECO:0000313" key="1">
    <source>
        <dbReference type="EMBL" id="QEG11250.1"/>
    </source>
</evidence>
<organism evidence="1 2">
    <name type="scientific">Klebsiella phage KPN4</name>
    <dbReference type="NCBI Taxonomy" id="2601622"/>
    <lineage>
        <taxon>Viruses</taxon>
        <taxon>Duplodnaviria</taxon>
        <taxon>Heunggongvirae</taxon>
        <taxon>Uroviricota</taxon>
        <taxon>Caudoviricetes</taxon>
        <taxon>Demerecviridae</taxon>
        <taxon>Sugarlandvirus</taxon>
        <taxon>Sugarlandvirus KPN4</taxon>
    </lineage>
</organism>
<gene>
    <name evidence="1" type="ORF">KPN4_64</name>
</gene>
<protein>
    <submittedName>
        <fullName evidence="1">Metallopeptidase</fullName>
    </submittedName>
</protein>